<dbReference type="EMBL" id="BAABME010004026">
    <property type="protein sequence ID" value="GAA0160909.1"/>
    <property type="molecule type" value="Genomic_DNA"/>
</dbReference>
<dbReference type="AlphaFoldDB" id="A0AAV3Q9Z1"/>
<evidence type="ECO:0000313" key="1">
    <source>
        <dbReference type="EMBL" id="GAA0160909.1"/>
    </source>
</evidence>
<evidence type="ECO:0000313" key="2">
    <source>
        <dbReference type="Proteomes" id="UP001454036"/>
    </source>
</evidence>
<dbReference type="PANTHER" id="PTHR46890">
    <property type="entry name" value="NON-LTR RETROLELEMENT REVERSE TRANSCRIPTASE-LIKE PROTEIN-RELATED"/>
    <property type="match status" value="1"/>
</dbReference>
<gene>
    <name evidence="1" type="ORF">LIER_17351</name>
</gene>
<dbReference type="InterPro" id="IPR052343">
    <property type="entry name" value="Retrotransposon-Effector_Assoc"/>
</dbReference>
<accession>A0AAV3Q9Z1</accession>
<organism evidence="1 2">
    <name type="scientific">Lithospermum erythrorhizon</name>
    <name type="common">Purple gromwell</name>
    <name type="synonym">Lithospermum officinale var. erythrorhizon</name>
    <dbReference type="NCBI Taxonomy" id="34254"/>
    <lineage>
        <taxon>Eukaryota</taxon>
        <taxon>Viridiplantae</taxon>
        <taxon>Streptophyta</taxon>
        <taxon>Embryophyta</taxon>
        <taxon>Tracheophyta</taxon>
        <taxon>Spermatophyta</taxon>
        <taxon>Magnoliopsida</taxon>
        <taxon>eudicotyledons</taxon>
        <taxon>Gunneridae</taxon>
        <taxon>Pentapetalae</taxon>
        <taxon>asterids</taxon>
        <taxon>lamiids</taxon>
        <taxon>Boraginales</taxon>
        <taxon>Boraginaceae</taxon>
        <taxon>Boraginoideae</taxon>
        <taxon>Lithospermeae</taxon>
        <taxon>Lithospermum</taxon>
    </lineage>
</organism>
<protein>
    <recommendedName>
        <fullName evidence="3">Reverse transcriptase</fullName>
    </recommendedName>
</protein>
<dbReference type="Proteomes" id="UP001454036">
    <property type="component" value="Unassembled WGS sequence"/>
</dbReference>
<comment type="caution">
    <text evidence="1">The sequence shown here is derived from an EMBL/GenBank/DDBJ whole genome shotgun (WGS) entry which is preliminary data.</text>
</comment>
<proteinExistence type="predicted"/>
<keyword evidence="2" id="KW-1185">Reference proteome</keyword>
<sequence>MFNFISPHSIRIRLGKALQAKIGKIATQMLRFRFEQGWCLYDESKLVIHEAWDKVQGDDPGARIMDGIRSGRLSLLNWKRHILGHVQNSINSKQQQLDSLQQGVITTASKVEAIKLAKNIDKLREVDDMETVTRLDLNFIEEEVKKCLFSMVGTKALGPDRMPAIFFQNYWNMVKDDLVNAVLVFLNNGIFLKKFNFTHITLIPKVERPICMGQFRLITLCNTVMKVISKALTVRLKNFLP</sequence>
<dbReference type="PANTHER" id="PTHR46890:SF49">
    <property type="entry name" value="RNA-DIRECTED DNA POLYMERASE"/>
    <property type="match status" value="1"/>
</dbReference>
<evidence type="ECO:0008006" key="3">
    <source>
        <dbReference type="Google" id="ProtNLM"/>
    </source>
</evidence>
<reference evidence="1 2" key="1">
    <citation type="submission" date="2024-01" db="EMBL/GenBank/DDBJ databases">
        <title>The complete chloroplast genome sequence of Lithospermum erythrorhizon: insights into the phylogenetic relationship among Boraginaceae species and the maternal lineages of purple gromwells.</title>
        <authorList>
            <person name="Okada T."/>
            <person name="Watanabe K."/>
        </authorList>
    </citation>
    <scope>NUCLEOTIDE SEQUENCE [LARGE SCALE GENOMIC DNA]</scope>
</reference>
<name>A0AAV3Q9Z1_LITER</name>